<sequence length="88" mass="9151">MLTAASEDKSPSVLAARRGVFCSSGCRAVSLSAKASIARWTGAVGGGRASSSRVRFALPSPPPAVPTRRPQRGLGGEQRARDLLDVME</sequence>
<name>A0A1Q9C408_SYMMI</name>
<organism evidence="2 3">
    <name type="scientific">Symbiodinium microadriaticum</name>
    <name type="common">Dinoflagellate</name>
    <name type="synonym">Zooxanthella microadriatica</name>
    <dbReference type="NCBI Taxonomy" id="2951"/>
    <lineage>
        <taxon>Eukaryota</taxon>
        <taxon>Sar</taxon>
        <taxon>Alveolata</taxon>
        <taxon>Dinophyceae</taxon>
        <taxon>Suessiales</taxon>
        <taxon>Symbiodiniaceae</taxon>
        <taxon>Symbiodinium</taxon>
    </lineage>
</organism>
<proteinExistence type="predicted"/>
<evidence type="ECO:0000313" key="3">
    <source>
        <dbReference type="Proteomes" id="UP000186817"/>
    </source>
</evidence>
<feature type="region of interest" description="Disordered" evidence="1">
    <location>
        <begin position="53"/>
        <end position="88"/>
    </location>
</feature>
<comment type="caution">
    <text evidence="2">The sequence shown here is derived from an EMBL/GenBank/DDBJ whole genome shotgun (WGS) entry which is preliminary data.</text>
</comment>
<dbReference type="AlphaFoldDB" id="A0A1Q9C408"/>
<protein>
    <submittedName>
        <fullName evidence="2">Uncharacterized protein</fullName>
    </submittedName>
</protein>
<dbReference type="Proteomes" id="UP000186817">
    <property type="component" value="Unassembled WGS sequence"/>
</dbReference>
<feature type="compositionally biased region" description="Basic and acidic residues" evidence="1">
    <location>
        <begin position="78"/>
        <end position="88"/>
    </location>
</feature>
<evidence type="ECO:0000313" key="2">
    <source>
        <dbReference type="EMBL" id="OLP77654.1"/>
    </source>
</evidence>
<gene>
    <name evidence="2" type="ORF">AK812_SmicGene42266</name>
</gene>
<evidence type="ECO:0000256" key="1">
    <source>
        <dbReference type="SAM" id="MobiDB-lite"/>
    </source>
</evidence>
<keyword evidence="3" id="KW-1185">Reference proteome</keyword>
<accession>A0A1Q9C408</accession>
<reference evidence="2 3" key="1">
    <citation type="submission" date="2016-02" db="EMBL/GenBank/DDBJ databases">
        <title>Genome analysis of coral dinoflagellate symbionts highlights evolutionary adaptations to a symbiotic lifestyle.</title>
        <authorList>
            <person name="Aranda M."/>
            <person name="Li Y."/>
            <person name="Liew Y.J."/>
            <person name="Baumgarten S."/>
            <person name="Simakov O."/>
            <person name="Wilson M."/>
            <person name="Piel J."/>
            <person name="Ashoor H."/>
            <person name="Bougouffa S."/>
            <person name="Bajic V.B."/>
            <person name="Ryu T."/>
            <person name="Ravasi T."/>
            <person name="Bayer T."/>
            <person name="Micklem G."/>
            <person name="Kim H."/>
            <person name="Bhak J."/>
            <person name="Lajeunesse T.C."/>
            <person name="Voolstra C.R."/>
        </authorList>
    </citation>
    <scope>NUCLEOTIDE SEQUENCE [LARGE SCALE GENOMIC DNA]</scope>
    <source>
        <strain evidence="2 3">CCMP2467</strain>
    </source>
</reference>
<dbReference type="EMBL" id="LSRX01001732">
    <property type="protein sequence ID" value="OLP77654.1"/>
    <property type="molecule type" value="Genomic_DNA"/>
</dbReference>